<accession>A0ABN3V8U9</accession>
<keyword evidence="2" id="KW-0812">Transmembrane</keyword>
<feature type="region of interest" description="Disordered" evidence="1">
    <location>
        <begin position="182"/>
        <end position="229"/>
    </location>
</feature>
<name>A0ABN3V8U9_9PSEU</name>
<keyword evidence="4" id="KW-1185">Reference proteome</keyword>
<evidence type="ECO:0000313" key="3">
    <source>
        <dbReference type="EMBL" id="GAA2784149.1"/>
    </source>
</evidence>
<dbReference type="InterPro" id="IPR053779">
    <property type="entry name" value="GlpR"/>
</dbReference>
<dbReference type="RefSeq" id="WP_344679011.1">
    <property type="nucleotide sequence ID" value="NZ_BAAAUX010000010.1"/>
</dbReference>
<evidence type="ECO:0000256" key="2">
    <source>
        <dbReference type="SAM" id="Phobius"/>
    </source>
</evidence>
<protein>
    <submittedName>
        <fullName evidence="3">Uncharacterized protein</fullName>
    </submittedName>
</protein>
<dbReference type="Proteomes" id="UP001500979">
    <property type="component" value="Unassembled WGS sequence"/>
</dbReference>
<evidence type="ECO:0000313" key="4">
    <source>
        <dbReference type="Proteomes" id="UP001500979"/>
    </source>
</evidence>
<evidence type="ECO:0000256" key="1">
    <source>
        <dbReference type="SAM" id="MobiDB-lite"/>
    </source>
</evidence>
<gene>
    <name evidence="3" type="ORF">GCM10010470_17750</name>
</gene>
<feature type="transmembrane region" description="Helical" evidence="2">
    <location>
        <begin position="125"/>
        <end position="142"/>
    </location>
</feature>
<dbReference type="EMBL" id="BAAAUX010000010">
    <property type="protein sequence ID" value="GAA2784149.1"/>
    <property type="molecule type" value="Genomic_DNA"/>
</dbReference>
<feature type="transmembrane region" description="Helical" evidence="2">
    <location>
        <begin position="148"/>
        <end position="165"/>
    </location>
</feature>
<feature type="transmembrane region" description="Helical" evidence="2">
    <location>
        <begin position="6"/>
        <end position="23"/>
    </location>
</feature>
<proteinExistence type="predicted"/>
<dbReference type="NCBIfam" id="NF045516">
    <property type="entry name" value="GlpR"/>
    <property type="match status" value="1"/>
</dbReference>
<reference evidence="3 4" key="1">
    <citation type="journal article" date="2019" name="Int. J. Syst. Evol. Microbiol.">
        <title>The Global Catalogue of Microorganisms (GCM) 10K type strain sequencing project: providing services to taxonomists for standard genome sequencing and annotation.</title>
        <authorList>
            <consortium name="The Broad Institute Genomics Platform"/>
            <consortium name="The Broad Institute Genome Sequencing Center for Infectious Disease"/>
            <person name="Wu L."/>
            <person name="Ma J."/>
        </authorList>
    </citation>
    <scope>NUCLEOTIDE SEQUENCE [LARGE SCALE GENOMIC DNA]</scope>
    <source>
        <strain evidence="3 4">JCM 9383</strain>
    </source>
</reference>
<organism evidence="3 4">
    <name type="scientific">Saccharopolyspora taberi</name>
    <dbReference type="NCBI Taxonomy" id="60895"/>
    <lineage>
        <taxon>Bacteria</taxon>
        <taxon>Bacillati</taxon>
        <taxon>Actinomycetota</taxon>
        <taxon>Actinomycetes</taxon>
        <taxon>Pseudonocardiales</taxon>
        <taxon>Pseudonocardiaceae</taxon>
        <taxon>Saccharopolyspora</taxon>
    </lineage>
</organism>
<keyword evidence="2" id="KW-0472">Membrane</keyword>
<keyword evidence="2" id="KW-1133">Transmembrane helix</keyword>
<sequence length="256" mass="28878">MLSSLIFAALAAAWLVVLVPMFARRRQEVSKTTDSALAARVVRRGSGRRPAAPGAPKTYRAEEAFGMADTDQDVEIDDYQDDGSWRRVHSDDVRAGRRYRPGRGGYDPEAAALAAKAKYARRQRIVLVMLLTAVLTGVLAAVAWPMVWWLHAVVDLVLVGYLTYLRRQVRIEEDVRSRRLARMSSARDEDGYDDEYEGVDEVAEDEPEEPGDERRRTGHRSAPVANAVAVEIDDEDPMFDELDERTWEPYRRAVGE</sequence>
<feature type="compositionally biased region" description="Acidic residues" evidence="1">
    <location>
        <begin position="190"/>
        <end position="211"/>
    </location>
</feature>
<comment type="caution">
    <text evidence="3">The sequence shown here is derived from an EMBL/GenBank/DDBJ whole genome shotgun (WGS) entry which is preliminary data.</text>
</comment>